<dbReference type="PANTHER" id="PTHR12736">
    <property type="entry name" value="LANC-LIKE PROTEIN"/>
    <property type="match status" value="1"/>
</dbReference>
<dbReference type="Pfam" id="PF05147">
    <property type="entry name" value="LANC_like"/>
    <property type="match status" value="1"/>
</dbReference>
<dbReference type="GO" id="GO:0005975">
    <property type="term" value="P:carbohydrate metabolic process"/>
    <property type="evidence" value="ECO:0007669"/>
    <property type="project" value="InterPro"/>
</dbReference>
<dbReference type="SMART" id="SM01260">
    <property type="entry name" value="LANC_like"/>
    <property type="match status" value="1"/>
</dbReference>
<feature type="binding site" evidence="1">
    <location>
        <position position="332"/>
    </location>
    <ligand>
        <name>Zn(2+)</name>
        <dbReference type="ChEBI" id="CHEBI:29105"/>
    </ligand>
</feature>
<accession>A0A8K0X389</accession>
<dbReference type="Proteomes" id="UP000813385">
    <property type="component" value="Unassembled WGS sequence"/>
</dbReference>
<keyword evidence="1" id="KW-0862">Zinc</keyword>
<keyword evidence="3" id="KW-1185">Reference proteome</keyword>
<dbReference type="AlphaFoldDB" id="A0A8K0X389"/>
<dbReference type="PRINTS" id="PR01950">
    <property type="entry name" value="LANCSUPER"/>
</dbReference>
<evidence type="ECO:0000256" key="1">
    <source>
        <dbReference type="PIRSR" id="PIRSR607822-1"/>
    </source>
</evidence>
<dbReference type="GO" id="GO:0031179">
    <property type="term" value="P:peptide modification"/>
    <property type="evidence" value="ECO:0007669"/>
    <property type="project" value="InterPro"/>
</dbReference>
<dbReference type="OrthoDB" id="10257263at2759"/>
<comment type="caution">
    <text evidence="2">The sequence shown here is derived from an EMBL/GenBank/DDBJ whole genome shotgun (WGS) entry which is preliminary data.</text>
</comment>
<dbReference type="InterPro" id="IPR012341">
    <property type="entry name" value="6hp_glycosidase-like_sf"/>
</dbReference>
<dbReference type="PANTHER" id="PTHR12736:SF7">
    <property type="entry name" value="LANC-LIKE PROTEIN 3"/>
    <property type="match status" value="1"/>
</dbReference>
<feature type="binding site" evidence="1">
    <location>
        <position position="283"/>
    </location>
    <ligand>
        <name>Zn(2+)</name>
        <dbReference type="ChEBI" id="CHEBI:29105"/>
    </ligand>
</feature>
<keyword evidence="2" id="KW-0675">Receptor</keyword>
<sequence>MEERHIPNTLDPLTLKDEPETLLRSALQRILNSSPPQSNYTKAQLGGILRGHTGIAYLFLQVYASLPRLQVHGYSSLHWAQAYISGQRPGPLALEPGNCGLGSECLSHPAVKACITKDLNDVRFFLSSLPQILAPARPARQSSAEGMDVDADAASLDPFPSDLLSGRAGTLYLLRLIRHWVPHSAPLVELYIVHLTERILATDDDGHGNWLFSGERYIGASHGDIGIITQLIVTTPPLAPRLESKLESLLDLQLPDGNWPSTVPTSPDDASAPKSKADLVQWCHGAPGVILSLLSLRPFFPKLWDKIDIAIEKGRQLTWEKGLLRKEPSLCHGILGNALIFPPGPQREHFLAMATPAMISEMRRTDDGIFQRASYGKDSVVLMDYDPSAAWTWLVCQRKMPRMLLYNEI</sequence>
<evidence type="ECO:0000313" key="2">
    <source>
        <dbReference type="EMBL" id="KAH7358537.1"/>
    </source>
</evidence>
<dbReference type="InterPro" id="IPR007822">
    <property type="entry name" value="LANC-like"/>
</dbReference>
<evidence type="ECO:0000313" key="3">
    <source>
        <dbReference type="Proteomes" id="UP000813385"/>
    </source>
</evidence>
<organism evidence="2 3">
    <name type="scientific">Plectosphaerella cucumerina</name>
    <dbReference type="NCBI Taxonomy" id="40658"/>
    <lineage>
        <taxon>Eukaryota</taxon>
        <taxon>Fungi</taxon>
        <taxon>Dikarya</taxon>
        <taxon>Ascomycota</taxon>
        <taxon>Pezizomycotina</taxon>
        <taxon>Sordariomycetes</taxon>
        <taxon>Hypocreomycetidae</taxon>
        <taxon>Glomerellales</taxon>
        <taxon>Plectosphaerellaceae</taxon>
        <taxon>Plectosphaerella</taxon>
    </lineage>
</organism>
<dbReference type="Gene3D" id="1.50.10.10">
    <property type="match status" value="1"/>
</dbReference>
<dbReference type="EMBL" id="JAGPXD010000004">
    <property type="protein sequence ID" value="KAH7358537.1"/>
    <property type="molecule type" value="Genomic_DNA"/>
</dbReference>
<proteinExistence type="predicted"/>
<reference evidence="2" key="1">
    <citation type="journal article" date="2021" name="Nat. Commun.">
        <title>Genetic determinants of endophytism in the Arabidopsis root mycobiome.</title>
        <authorList>
            <person name="Mesny F."/>
            <person name="Miyauchi S."/>
            <person name="Thiergart T."/>
            <person name="Pickel B."/>
            <person name="Atanasova L."/>
            <person name="Karlsson M."/>
            <person name="Huettel B."/>
            <person name="Barry K.W."/>
            <person name="Haridas S."/>
            <person name="Chen C."/>
            <person name="Bauer D."/>
            <person name="Andreopoulos W."/>
            <person name="Pangilinan J."/>
            <person name="LaButti K."/>
            <person name="Riley R."/>
            <person name="Lipzen A."/>
            <person name="Clum A."/>
            <person name="Drula E."/>
            <person name="Henrissat B."/>
            <person name="Kohler A."/>
            <person name="Grigoriev I.V."/>
            <person name="Martin F.M."/>
            <person name="Hacquard S."/>
        </authorList>
    </citation>
    <scope>NUCLEOTIDE SEQUENCE</scope>
    <source>
        <strain evidence="2">MPI-CAGE-AT-0016</strain>
    </source>
</reference>
<gene>
    <name evidence="2" type="ORF">B0T11DRAFT_105193</name>
</gene>
<protein>
    <submittedName>
        <fullName evidence="2">Abscisic acid ABA receptor</fullName>
    </submittedName>
</protein>
<dbReference type="GO" id="GO:0005886">
    <property type="term" value="C:plasma membrane"/>
    <property type="evidence" value="ECO:0007669"/>
    <property type="project" value="TreeGrafter"/>
</dbReference>
<feature type="binding site" evidence="1">
    <location>
        <position position="331"/>
    </location>
    <ligand>
        <name>Zn(2+)</name>
        <dbReference type="ChEBI" id="CHEBI:29105"/>
    </ligand>
</feature>
<keyword evidence="1" id="KW-0479">Metal-binding</keyword>
<dbReference type="SUPFAM" id="SSF158745">
    <property type="entry name" value="LanC-like"/>
    <property type="match status" value="1"/>
</dbReference>
<name>A0A8K0X389_9PEZI</name>
<dbReference type="GO" id="GO:0046872">
    <property type="term" value="F:metal ion binding"/>
    <property type="evidence" value="ECO:0007669"/>
    <property type="project" value="UniProtKB-KW"/>
</dbReference>
<dbReference type="CDD" id="cd04794">
    <property type="entry name" value="euk_LANCL"/>
    <property type="match status" value="1"/>
</dbReference>